<dbReference type="PANTHER" id="PTHR31930:SF2">
    <property type="entry name" value="SERPENTINE RECEPTOR, CLASS R"/>
    <property type="match status" value="1"/>
</dbReference>
<dbReference type="InterPro" id="IPR004950">
    <property type="entry name" value="DUF267_CAE_spp"/>
</dbReference>
<feature type="transmembrane region" description="Helical" evidence="1">
    <location>
        <begin position="6"/>
        <end position="24"/>
    </location>
</feature>
<dbReference type="InParanoid" id="E3LNY8"/>
<dbReference type="Proteomes" id="UP000008281">
    <property type="component" value="Unassembled WGS sequence"/>
</dbReference>
<evidence type="ECO:0000256" key="1">
    <source>
        <dbReference type="SAM" id="Phobius"/>
    </source>
</evidence>
<sequence>MSVLLLLWFTCLFYSSILIVISDVTQATPSFYFCEFVLCHLPKLYIKDVHTPASLILYRARSKHHLIRKNLQNTKWLAPWRNLFRLQKSRRISICWDASNTLSSEFFKRILEIMFINEDYFRLTGLDCSPCAAANNGSGSKICGYLARIFAIIIIILMFFRAFTFLGEEGKLLSFNWSESNVFGFMGLHAVVCSFCVMGWTANAFIPNYLKQLSQVRVLRVEPNEEIDDYRGLRKKAFFFSLPWLGTLAFTALFNALHEKIVFSGAVVPVYKYSLFPALAFLVWIITSSCLVFYVLVQFSMTREIEYFNKELQKASEDKKLKDHTTISEFSFRQRELIKLVKKANESLSSYAKVAPLFCFFSIINAIYNLSFFSVVPLPYAIGLIFLLASVIGMTVLSLLPAAKVQDQLTATSAILMESDEFEHAEDPKVYQTYRVMVDRSLESDSRIFVVNAFGINSTNFNVAMFAVPNLGPILMMLKKLLESNGVIVSKILQ</sequence>
<keyword evidence="3" id="KW-1185">Reference proteome</keyword>
<feature type="transmembrane region" description="Helical" evidence="1">
    <location>
        <begin position="186"/>
        <end position="210"/>
    </location>
</feature>
<dbReference type="EMBL" id="DS268412">
    <property type="protein sequence ID" value="EFP05677.1"/>
    <property type="molecule type" value="Genomic_DNA"/>
</dbReference>
<feature type="transmembrane region" description="Helical" evidence="1">
    <location>
        <begin position="278"/>
        <end position="297"/>
    </location>
</feature>
<evidence type="ECO:0000313" key="2">
    <source>
        <dbReference type="EMBL" id="EFP05677.1"/>
    </source>
</evidence>
<evidence type="ECO:0000313" key="3">
    <source>
        <dbReference type="Proteomes" id="UP000008281"/>
    </source>
</evidence>
<gene>
    <name evidence="2" type="primary">Cre-srr-4</name>
    <name evidence="2" type="ORF">CRE_27193</name>
</gene>
<dbReference type="FunCoup" id="E3LNY8">
    <property type="interactions" value="422"/>
</dbReference>
<feature type="transmembrane region" description="Helical" evidence="1">
    <location>
        <begin position="145"/>
        <end position="166"/>
    </location>
</feature>
<feature type="transmembrane region" description="Helical" evidence="1">
    <location>
        <begin position="348"/>
        <end position="368"/>
    </location>
</feature>
<dbReference type="AlphaFoldDB" id="E3LNY8"/>
<reference evidence="2" key="1">
    <citation type="submission" date="2007-07" db="EMBL/GenBank/DDBJ databases">
        <title>PCAP assembly of the Caenorhabditis remanei genome.</title>
        <authorList>
            <consortium name="The Caenorhabditis remanei Sequencing Consortium"/>
            <person name="Wilson R.K."/>
        </authorList>
    </citation>
    <scope>NUCLEOTIDE SEQUENCE [LARGE SCALE GENOMIC DNA]</scope>
    <source>
        <strain evidence="2">PB4641</strain>
    </source>
</reference>
<organism evidence="3">
    <name type="scientific">Caenorhabditis remanei</name>
    <name type="common">Caenorhabditis vulgaris</name>
    <dbReference type="NCBI Taxonomy" id="31234"/>
    <lineage>
        <taxon>Eukaryota</taxon>
        <taxon>Metazoa</taxon>
        <taxon>Ecdysozoa</taxon>
        <taxon>Nematoda</taxon>
        <taxon>Chromadorea</taxon>
        <taxon>Rhabditida</taxon>
        <taxon>Rhabditina</taxon>
        <taxon>Rhabditomorpha</taxon>
        <taxon>Rhabditoidea</taxon>
        <taxon>Rhabditidae</taxon>
        <taxon>Peloderinae</taxon>
        <taxon>Caenorhabditis</taxon>
    </lineage>
</organism>
<feature type="transmembrane region" description="Helical" evidence="1">
    <location>
        <begin position="237"/>
        <end position="258"/>
    </location>
</feature>
<accession>E3LNY8</accession>
<name>E3LNY8_CAERE</name>
<dbReference type="eggNOG" id="ENOG502TH5T">
    <property type="taxonomic scope" value="Eukaryota"/>
</dbReference>
<feature type="transmembrane region" description="Helical" evidence="1">
    <location>
        <begin position="380"/>
        <end position="400"/>
    </location>
</feature>
<keyword evidence="1" id="KW-0472">Membrane</keyword>
<dbReference type="OMA" id="CVMGWTA"/>
<keyword evidence="1" id="KW-0812">Transmembrane</keyword>
<dbReference type="HOGENOM" id="CLU_043079_0_0_1"/>
<proteinExistence type="predicted"/>
<dbReference type="OrthoDB" id="5786439at2759"/>
<protein>
    <submittedName>
        <fullName evidence="2">CRE-SRR-4 protein</fullName>
    </submittedName>
</protein>
<dbReference type="STRING" id="31234.E3LNY8"/>
<dbReference type="PANTHER" id="PTHR31930">
    <property type="entry name" value="SERPENTINE RECEPTOR, CLASS R"/>
    <property type="match status" value="1"/>
</dbReference>
<keyword evidence="1" id="KW-1133">Transmembrane helix</keyword>
<dbReference type="Pfam" id="PF03268">
    <property type="entry name" value="DUF267"/>
    <property type="match status" value="1"/>
</dbReference>